<feature type="compositionally biased region" description="Polar residues" evidence="1">
    <location>
        <begin position="371"/>
        <end position="402"/>
    </location>
</feature>
<feature type="region of interest" description="Disordered" evidence="1">
    <location>
        <begin position="280"/>
        <end position="604"/>
    </location>
</feature>
<feature type="compositionally biased region" description="Low complexity" evidence="1">
    <location>
        <begin position="593"/>
        <end position="604"/>
    </location>
</feature>
<dbReference type="AlphaFoldDB" id="A0AAN6GKV1"/>
<evidence type="ECO:0000313" key="3">
    <source>
        <dbReference type="Proteomes" id="UP001176517"/>
    </source>
</evidence>
<feature type="region of interest" description="Disordered" evidence="1">
    <location>
        <begin position="713"/>
        <end position="770"/>
    </location>
</feature>
<feature type="compositionally biased region" description="Low complexity" evidence="1">
    <location>
        <begin position="722"/>
        <end position="745"/>
    </location>
</feature>
<feature type="region of interest" description="Disordered" evidence="1">
    <location>
        <begin position="1"/>
        <end position="262"/>
    </location>
</feature>
<feature type="compositionally biased region" description="Low complexity" evidence="1">
    <location>
        <begin position="291"/>
        <end position="305"/>
    </location>
</feature>
<feature type="compositionally biased region" description="Low complexity" evidence="1">
    <location>
        <begin position="181"/>
        <end position="193"/>
    </location>
</feature>
<evidence type="ECO:0000256" key="1">
    <source>
        <dbReference type="SAM" id="MobiDB-lite"/>
    </source>
</evidence>
<gene>
    <name evidence="2" type="ORF">OC846_005927</name>
</gene>
<feature type="compositionally biased region" description="Polar residues" evidence="1">
    <location>
        <begin position="306"/>
        <end position="325"/>
    </location>
</feature>
<accession>A0AAN6GKV1</accession>
<protein>
    <submittedName>
        <fullName evidence="2">Uncharacterized protein</fullName>
    </submittedName>
</protein>
<organism evidence="2 3">
    <name type="scientific">Tilletia horrida</name>
    <dbReference type="NCBI Taxonomy" id="155126"/>
    <lineage>
        <taxon>Eukaryota</taxon>
        <taxon>Fungi</taxon>
        <taxon>Dikarya</taxon>
        <taxon>Basidiomycota</taxon>
        <taxon>Ustilaginomycotina</taxon>
        <taxon>Exobasidiomycetes</taxon>
        <taxon>Tilletiales</taxon>
        <taxon>Tilletiaceae</taxon>
        <taxon>Tilletia</taxon>
    </lineage>
</organism>
<feature type="compositionally biased region" description="Gly residues" evidence="1">
    <location>
        <begin position="339"/>
        <end position="353"/>
    </location>
</feature>
<feature type="compositionally biased region" description="Low complexity" evidence="1">
    <location>
        <begin position="125"/>
        <end position="137"/>
    </location>
</feature>
<dbReference type="EMBL" id="JAPDMZ010000262">
    <property type="protein sequence ID" value="KAK0544803.1"/>
    <property type="molecule type" value="Genomic_DNA"/>
</dbReference>
<reference evidence="2" key="1">
    <citation type="journal article" date="2023" name="PhytoFront">
        <title>Draft Genome Resources of Seven Strains of Tilletia horrida, Causal Agent of Kernel Smut of Rice.</title>
        <authorList>
            <person name="Khanal S."/>
            <person name="Antony Babu S."/>
            <person name="Zhou X.G."/>
        </authorList>
    </citation>
    <scope>NUCLEOTIDE SEQUENCE</scope>
    <source>
        <strain evidence="2">TX6</strain>
    </source>
</reference>
<proteinExistence type="predicted"/>
<feature type="compositionally biased region" description="Low complexity" evidence="1">
    <location>
        <begin position="639"/>
        <end position="658"/>
    </location>
</feature>
<feature type="compositionally biased region" description="Polar residues" evidence="1">
    <location>
        <begin position="477"/>
        <end position="491"/>
    </location>
</feature>
<feature type="compositionally biased region" description="Low complexity" evidence="1">
    <location>
        <begin position="45"/>
        <end position="91"/>
    </location>
</feature>
<name>A0AAN6GKV1_9BASI</name>
<sequence length="770" mass="78390">MSDRPHLPPRPSTGSNQPPIATRKLVAPPRRPGAPVPGGTSAARSTVLSPASPAVVPSSAANNVTATAAASTPGAPSSSFPLSSNPNSSNILPPPIRRLPIVSTSAGTNSPTLTPITLDNSQPFSTSPAASTASTEANLIPKLPPRKQPSSHPRSSFPPVGSSPQHHQSHIFQPTNTLPPATALNSSNATAALLPPPVRTNRPSLSSPRAGPAAANANNSTVPSSAGPSTSTLSGTPPRYLPPPSHQQSLQQKASSPTAAIIHPAARARYEALFDRELAEQKAKRKLRRIASAANRTATATTLEADSNSLSRSLGASPNTDTSRASPGPPQFGPSSFKGGFGGRSPVGIGGYRTEGTGPRPPGSRHKFGTSDPSFNMSRGSSQSEHASNDSHSGSQPTTTAVAANVSALKGFFEGKTSSGPASDGSMANGAGRTPLPTSQPPVRPPERTMTKSNTDTTLLPTGGSDSGFGPRPTLRPQLSSYNYPSTNATTGVAAKSPFPRGSSPSDHLTPEGVHGSRNGNGNGNGTTRLRAVSASSAGPSSPIGDGAAGSRSPLDDDLGVGAIQTSGGGAAPGNGKYPFQLRVRPAPPPGSPSTGPIHTSNSLRSLSSKNLRADALAASSSSRPSSSSGTSNLIRFSGSSALSSSSSSHTTFGTPSSADRLSPRRIRKIWRRSHLRTRFLAKLWDVMGGNAQGMEREMFVRSMAAIDFELAKKSQKGGGKSQQQRAGSSQQQQPVSVSSSSAVGTGRGAGGAAGTGAGPARGRAPDRVW</sequence>
<feature type="compositionally biased region" description="Polar residues" evidence="1">
    <location>
        <begin position="102"/>
        <end position="124"/>
    </location>
</feature>
<feature type="compositionally biased region" description="Polar residues" evidence="1">
    <location>
        <begin position="162"/>
        <end position="179"/>
    </location>
</feature>
<feature type="compositionally biased region" description="Polar residues" evidence="1">
    <location>
        <begin position="451"/>
        <end position="460"/>
    </location>
</feature>
<dbReference type="Proteomes" id="UP001176517">
    <property type="component" value="Unassembled WGS sequence"/>
</dbReference>
<feature type="compositionally biased region" description="Gly residues" evidence="1">
    <location>
        <begin position="746"/>
        <end position="760"/>
    </location>
</feature>
<evidence type="ECO:0000313" key="2">
    <source>
        <dbReference type="EMBL" id="KAK0544803.1"/>
    </source>
</evidence>
<feature type="compositionally biased region" description="Polar residues" evidence="1">
    <location>
        <begin position="220"/>
        <end position="235"/>
    </location>
</feature>
<feature type="compositionally biased region" description="Low complexity" evidence="1">
    <location>
        <begin position="534"/>
        <end position="551"/>
    </location>
</feature>
<keyword evidence="3" id="KW-1185">Reference proteome</keyword>
<feature type="region of interest" description="Disordered" evidence="1">
    <location>
        <begin position="639"/>
        <end position="662"/>
    </location>
</feature>
<comment type="caution">
    <text evidence="2">The sequence shown here is derived from an EMBL/GenBank/DDBJ whole genome shotgun (WGS) entry which is preliminary data.</text>
</comment>